<keyword evidence="1" id="KW-1185">Reference proteome</keyword>
<evidence type="ECO:0000313" key="1">
    <source>
        <dbReference type="Proteomes" id="UP000046392"/>
    </source>
</evidence>
<sequence length="67" mass="7911">MCHPLISWKSINIDHYFLERATTLSLSLLSFSSILYYIKGWLRLDGERNSLTCFKLLSLVHQNEKHE</sequence>
<organism evidence="1 2">
    <name type="scientific">Strongyloides papillosus</name>
    <name type="common">Intestinal threadworm</name>
    <dbReference type="NCBI Taxonomy" id="174720"/>
    <lineage>
        <taxon>Eukaryota</taxon>
        <taxon>Metazoa</taxon>
        <taxon>Ecdysozoa</taxon>
        <taxon>Nematoda</taxon>
        <taxon>Chromadorea</taxon>
        <taxon>Rhabditida</taxon>
        <taxon>Tylenchina</taxon>
        <taxon>Panagrolaimomorpha</taxon>
        <taxon>Strongyloidoidea</taxon>
        <taxon>Strongyloididae</taxon>
        <taxon>Strongyloides</taxon>
    </lineage>
</organism>
<name>A0A0N5BTD1_STREA</name>
<dbReference type="Proteomes" id="UP000046392">
    <property type="component" value="Unplaced"/>
</dbReference>
<evidence type="ECO:0000313" key="2">
    <source>
        <dbReference type="WBParaSite" id="SPAL_0000911550.1"/>
    </source>
</evidence>
<accession>A0A0N5BTD1</accession>
<dbReference type="WBParaSite" id="SPAL_0000911550.1">
    <property type="protein sequence ID" value="SPAL_0000911550.1"/>
    <property type="gene ID" value="SPAL_0000911550"/>
</dbReference>
<dbReference type="AlphaFoldDB" id="A0A0N5BTD1"/>
<protein>
    <submittedName>
        <fullName evidence="2">Ovule protein</fullName>
    </submittedName>
</protein>
<proteinExistence type="predicted"/>
<reference evidence="2" key="1">
    <citation type="submission" date="2017-02" db="UniProtKB">
        <authorList>
            <consortium name="WormBaseParasite"/>
        </authorList>
    </citation>
    <scope>IDENTIFICATION</scope>
</reference>